<dbReference type="Pfam" id="PF02338">
    <property type="entry name" value="OTU"/>
    <property type="match status" value="1"/>
</dbReference>
<dbReference type="InterPro" id="IPR025476">
    <property type="entry name" value="Helitron_helicase-like"/>
</dbReference>
<name>A0A8S3R9P7_MYTED</name>
<dbReference type="Pfam" id="PF14214">
    <property type="entry name" value="Helitron_like_N"/>
    <property type="match status" value="1"/>
</dbReference>
<dbReference type="Proteomes" id="UP000683360">
    <property type="component" value="Unassembled WGS sequence"/>
</dbReference>
<dbReference type="InterPro" id="IPR046700">
    <property type="entry name" value="DUF6570"/>
</dbReference>
<gene>
    <name evidence="3" type="ORF">MEDL_16392</name>
</gene>
<organism evidence="3 4">
    <name type="scientific">Mytilus edulis</name>
    <name type="common">Blue mussel</name>
    <dbReference type="NCBI Taxonomy" id="6550"/>
    <lineage>
        <taxon>Eukaryota</taxon>
        <taxon>Metazoa</taxon>
        <taxon>Spiralia</taxon>
        <taxon>Lophotrochozoa</taxon>
        <taxon>Mollusca</taxon>
        <taxon>Bivalvia</taxon>
        <taxon>Autobranchia</taxon>
        <taxon>Pteriomorphia</taxon>
        <taxon>Mytilida</taxon>
        <taxon>Mytiloidea</taxon>
        <taxon>Mytilidae</taxon>
        <taxon>Mytilinae</taxon>
        <taxon>Mytilus</taxon>
    </lineage>
</organism>
<proteinExistence type="predicted"/>
<sequence>MQKITSSSDHLYARVNDGHSLYKKQKITRSSDHSYAKMNDALPIVRHFNRMHPDHQYCKKDEVSYLVPHLSFADIVKSVPKKPTDKNEIISVKTPTSTQVYDPWSPQNSKQTYADIVTPKNTNTEDISFKSEPEECKETMTEFHNKKDKHTVQLQPLQKQAFLNVPHNGVIAIENHNFLIYDVPGDGNCFFSSISLAINGNFSQKHIYRSLTCSEIYNNFYIYEDTLRLTHFNNITKDIYLQTMVNGKGWATSCEISMASKITQSNINIWIQGTNLANETVFTKEQYIHSPQSRTLDILLSHNHFQLLREIPQFNPNQPEISNKDNINKASKRKFEFKHVKQLIIPEKKQKVDFLPNICLENSLFEQFDEVPITNLNYNESLNKNNQDQQLQDKCIKLGINIYEPSIKNETAKEYKKRCKKIQNRIGYTLNKIQKPDTPQKDTDLHTKCRKLGLTYDAPVENETPNEYKKRCVKNYNKIKYKLNKLNINFETIPDPPPFADDEHFNKAVNCIRSFELQEMSYTIDVCSVCFERKINLKKKNSVCERCFKDKVVIKMFSTENNMNPGEVPLELANLSVVEEQLISRISPCINIHMLKHGGIAANGHCVAFPQEVNEPGKILPKLPSEVNIIRGPAPKQIDPGNVEGETISSVLLPEPCFDIKQKIQDAVDEIATEENTNISINKKVRKRVLDNSTFIVQQKLGENMLTLSDLKAKLQTGDKSVAEKILYFSANLRGTSQYWNQRSKELRALIQYKINEGQGLPSFFTTGSCAEFYFKPLKRILSLYIKETTGNEIDLNDHNKMFKAVQDNTHIVGDYFDKRTQSYFKEIMGPVFGVNSYWYRQEFSKSRGMIHWHGLCWRFDKEPHNLMHQAYVDGKTDEECAKLLSDWAKLEYKMTANHPAGLDENNKPKKNLWPPPEGTAPAPPDEKNPLNKLLMDVSESQESILEDHLLLCNRINLHRCSDYCLRAPRNNPSNPVKQCRMEFGTSLNPGKTVRDNPAIVKDRNGSLRLEMERDHPNLVQHSQIHTQAWRANGDISLILSKSGPENPSVNEIIAVEKYVSGYACKGNEPTGAVADLFNDMVNSADETTGSNTKSLCTKLLMGTVKRDISAVETSFELSALPLYRSSHAFQNISLTGARILEKNGSTATKLTPLDKYLSRPENDHCSWYNYICKSGKVPVISGGSLRATCPLTENYCKNTLILHWHDWRKFSDIKDDNVSWNDLFRHFLLTDYCPNFVKADVERANNAAQNGLVDDESDDDNSEFENMSQPEWIKVIKPNAEFTDNSEFKFDDGDQIITGPSQTIIILQTWE</sequence>
<dbReference type="InterPro" id="IPR038765">
    <property type="entry name" value="Papain-like_cys_pep_sf"/>
</dbReference>
<dbReference type="PROSITE" id="PS50802">
    <property type="entry name" value="OTU"/>
    <property type="match status" value="1"/>
</dbReference>
<dbReference type="CDD" id="cd22744">
    <property type="entry name" value="OTU"/>
    <property type="match status" value="1"/>
</dbReference>
<evidence type="ECO:0000313" key="4">
    <source>
        <dbReference type="Proteomes" id="UP000683360"/>
    </source>
</evidence>
<reference evidence="3" key="1">
    <citation type="submission" date="2021-03" db="EMBL/GenBank/DDBJ databases">
        <authorList>
            <person name="Bekaert M."/>
        </authorList>
    </citation>
    <scope>NUCLEOTIDE SEQUENCE</scope>
</reference>
<comment type="caution">
    <text evidence="3">The sequence shown here is derived from an EMBL/GenBank/DDBJ whole genome shotgun (WGS) entry which is preliminary data.</text>
</comment>
<evidence type="ECO:0000256" key="1">
    <source>
        <dbReference type="SAM" id="MobiDB-lite"/>
    </source>
</evidence>
<evidence type="ECO:0000259" key="2">
    <source>
        <dbReference type="PROSITE" id="PS50802"/>
    </source>
</evidence>
<feature type="compositionally biased region" description="Pro residues" evidence="1">
    <location>
        <begin position="914"/>
        <end position="924"/>
    </location>
</feature>
<dbReference type="InterPro" id="IPR003323">
    <property type="entry name" value="OTU_dom"/>
</dbReference>
<dbReference type="Gene3D" id="3.90.70.80">
    <property type="match status" value="1"/>
</dbReference>
<dbReference type="OrthoDB" id="6141320at2759"/>
<dbReference type="SUPFAM" id="SSF54001">
    <property type="entry name" value="Cysteine proteinases"/>
    <property type="match status" value="1"/>
</dbReference>
<evidence type="ECO:0000313" key="3">
    <source>
        <dbReference type="EMBL" id="CAG2201801.1"/>
    </source>
</evidence>
<feature type="domain" description="OTU" evidence="2">
    <location>
        <begin position="178"/>
        <end position="311"/>
    </location>
</feature>
<accession>A0A8S3R9P7</accession>
<dbReference type="Pfam" id="PF20209">
    <property type="entry name" value="DUF6570"/>
    <property type="match status" value="1"/>
</dbReference>
<keyword evidence="4" id="KW-1185">Reference proteome</keyword>
<protein>
    <recommendedName>
        <fullName evidence="2">OTU domain-containing protein</fullName>
    </recommendedName>
</protein>
<dbReference type="EMBL" id="CAJPWZ010000866">
    <property type="protein sequence ID" value="CAG2201801.1"/>
    <property type="molecule type" value="Genomic_DNA"/>
</dbReference>
<feature type="region of interest" description="Disordered" evidence="1">
    <location>
        <begin position="899"/>
        <end position="931"/>
    </location>
</feature>